<keyword evidence="1" id="KW-1133">Transmembrane helix</keyword>
<protein>
    <submittedName>
        <fullName evidence="2">ACL175Wp</fullName>
    </submittedName>
</protein>
<organism evidence="2 3">
    <name type="scientific">Eremothecium gossypii (strain ATCC 10895 / CBS 109.51 / FGSC 9923 / NRRL Y-1056)</name>
    <name type="common">Yeast</name>
    <name type="synonym">Ashbya gossypii</name>
    <dbReference type="NCBI Taxonomy" id="284811"/>
    <lineage>
        <taxon>Eukaryota</taxon>
        <taxon>Fungi</taxon>
        <taxon>Dikarya</taxon>
        <taxon>Ascomycota</taxon>
        <taxon>Saccharomycotina</taxon>
        <taxon>Saccharomycetes</taxon>
        <taxon>Saccharomycetales</taxon>
        <taxon>Saccharomycetaceae</taxon>
        <taxon>Eremothecium</taxon>
    </lineage>
</organism>
<dbReference type="STRING" id="284811.Q75CU4"/>
<dbReference type="OrthoDB" id="4089394at2759"/>
<accession>Q75CU4</accession>
<evidence type="ECO:0000256" key="1">
    <source>
        <dbReference type="SAM" id="Phobius"/>
    </source>
</evidence>
<feature type="transmembrane region" description="Helical" evidence="1">
    <location>
        <begin position="186"/>
        <end position="205"/>
    </location>
</feature>
<keyword evidence="1" id="KW-0812">Transmembrane</keyword>
<dbReference type="GO" id="GO:0000753">
    <property type="term" value="P:cell morphogenesis involved in conjugation with cellular fusion"/>
    <property type="evidence" value="ECO:0007669"/>
    <property type="project" value="EnsemblFungi"/>
</dbReference>
<dbReference type="eggNOG" id="ENOG502QUDU">
    <property type="taxonomic scope" value="Eukaryota"/>
</dbReference>
<reference evidence="3" key="2">
    <citation type="journal article" date="2013" name="G3 (Bethesda)">
        <title>Genomes of Ashbya fungi isolated from insects reveal four mating-type loci, numerous translocations, lack of transposons, and distinct gene duplications.</title>
        <authorList>
            <person name="Dietrich F.S."/>
            <person name="Voegeli S."/>
            <person name="Kuo S."/>
            <person name="Philippsen P."/>
        </authorList>
    </citation>
    <scope>GENOME REANNOTATION</scope>
    <source>
        <strain evidence="3">ATCC 10895 / CBS 109.51 / FGSC 9923 / NRRL Y-1056</strain>
    </source>
</reference>
<name>Q75CU4_EREGS</name>
<dbReference type="PIRSF" id="PIRSF007138">
    <property type="entry name" value="FIG1"/>
    <property type="match status" value="1"/>
</dbReference>
<dbReference type="Pfam" id="PF12351">
    <property type="entry name" value="Fig1"/>
    <property type="match status" value="1"/>
</dbReference>
<dbReference type="GO" id="GO:0009277">
    <property type="term" value="C:fungal-type cell wall"/>
    <property type="evidence" value="ECO:0007669"/>
    <property type="project" value="EnsemblFungi"/>
</dbReference>
<keyword evidence="3" id="KW-1185">Reference proteome</keyword>
<feature type="transmembrane region" description="Helical" evidence="1">
    <location>
        <begin position="235"/>
        <end position="256"/>
    </location>
</feature>
<keyword evidence="1" id="KW-0472">Membrane</keyword>
<dbReference type="GO" id="GO:0000747">
    <property type="term" value="P:conjugation with cellular fusion"/>
    <property type="evidence" value="ECO:0000318"/>
    <property type="project" value="GO_Central"/>
</dbReference>
<feature type="transmembrane region" description="Helical" evidence="1">
    <location>
        <begin position="154"/>
        <end position="174"/>
    </location>
</feature>
<dbReference type="GO" id="GO:0000755">
    <property type="term" value="P:cytogamy"/>
    <property type="evidence" value="ECO:0007669"/>
    <property type="project" value="EnsemblFungi"/>
</dbReference>
<dbReference type="GeneID" id="4619349"/>
<evidence type="ECO:0000313" key="3">
    <source>
        <dbReference type="Proteomes" id="UP000000591"/>
    </source>
</evidence>
<dbReference type="KEGG" id="ago:AGOS_ACL175W"/>
<dbReference type="OMA" id="YFGICVN"/>
<dbReference type="InterPro" id="IPR016509">
    <property type="entry name" value="Fig1"/>
</dbReference>
<dbReference type="FunCoup" id="Q75CU4">
    <property type="interactions" value="30"/>
</dbReference>
<proteinExistence type="predicted"/>
<dbReference type="RefSeq" id="NP_983229.2">
    <property type="nucleotide sequence ID" value="NM_208582.2"/>
</dbReference>
<feature type="transmembrane region" description="Helical" evidence="1">
    <location>
        <begin position="17"/>
        <end position="36"/>
    </location>
</feature>
<dbReference type="EMBL" id="AE016816">
    <property type="protein sequence ID" value="AAS51053.2"/>
    <property type="molecule type" value="Genomic_DNA"/>
</dbReference>
<dbReference type="PANTHER" id="PTHR28092:SF1">
    <property type="entry name" value="FACTOR-INDUCED GENE 1 PROTEIN"/>
    <property type="match status" value="1"/>
</dbReference>
<sequence>MIFGPIVLFLVKRTPRLFALTFNAIAILLAVFVLLGCYNSQQQSTFLSRLQFNAQSPLYTVIEKSLHERTNTTGFEQLRIKVGYLGVCLSNLPAAYPGGPVQCFGRKNITGTPLYDALDLRVFNIPAAANSSSHTDLNILGLAHAAAADIDHPYIFMISIILAILMFCILLYVTVPMLPYKRPLNLALLGLSPLVVVFLAFGSMWTHVACNAASAFIPPASMGVIKVHRGRKATAMVWSCFVFVLLDCIIIWAIYFRDQARDKKSRGQADYERYANSDYAKYAQSDRSTLGNKY</sequence>
<dbReference type="PANTHER" id="PTHR28092">
    <property type="entry name" value="FACTOR-INDUCED GENE 1 PROTEIN"/>
    <property type="match status" value="1"/>
</dbReference>
<dbReference type="Proteomes" id="UP000000591">
    <property type="component" value="Chromosome III"/>
</dbReference>
<gene>
    <name evidence="2" type="ORF">AGOS_ACL175W</name>
</gene>
<dbReference type="InterPro" id="IPR033481">
    <property type="entry name" value="Dni1/Fig1"/>
</dbReference>
<dbReference type="GO" id="GO:0016020">
    <property type="term" value="C:membrane"/>
    <property type="evidence" value="ECO:0007669"/>
    <property type="project" value="InterPro"/>
</dbReference>
<dbReference type="HOGENOM" id="CLU_075335_0_0_1"/>
<evidence type="ECO:0000313" key="2">
    <source>
        <dbReference type="EMBL" id="AAS51053.2"/>
    </source>
</evidence>
<dbReference type="GO" id="GO:0043332">
    <property type="term" value="C:mating projection tip"/>
    <property type="evidence" value="ECO:0000318"/>
    <property type="project" value="GO_Central"/>
</dbReference>
<dbReference type="AlphaFoldDB" id="Q75CU4"/>
<dbReference type="InParanoid" id="Q75CU4"/>
<reference evidence="2 3" key="1">
    <citation type="journal article" date="2004" name="Science">
        <title>The Ashbya gossypii genome as a tool for mapping the ancient Saccharomyces cerevisiae genome.</title>
        <authorList>
            <person name="Dietrich F.S."/>
            <person name="Voegeli S."/>
            <person name="Brachat S."/>
            <person name="Lerch A."/>
            <person name="Gates K."/>
            <person name="Steiner S."/>
            <person name="Mohr C."/>
            <person name="Pohlmann R."/>
            <person name="Luedi P."/>
            <person name="Choi S."/>
            <person name="Wing R.A."/>
            <person name="Flavier A."/>
            <person name="Gaffney T.D."/>
            <person name="Philippsen P."/>
        </authorList>
    </citation>
    <scope>NUCLEOTIDE SEQUENCE [LARGE SCALE GENOMIC DNA]</scope>
    <source>
        <strain evidence="3">ATCC 10895 / CBS 109.51 / FGSC 9923 / NRRL Y-1056</strain>
    </source>
</reference>